<feature type="transmembrane region" description="Helical" evidence="2">
    <location>
        <begin position="28"/>
        <end position="48"/>
    </location>
</feature>
<evidence type="ECO:0000313" key="4">
    <source>
        <dbReference type="Proteomes" id="UP000281553"/>
    </source>
</evidence>
<protein>
    <submittedName>
        <fullName evidence="3">Uncharacterized protein</fullName>
    </submittedName>
</protein>
<organism evidence="3 4">
    <name type="scientific">Dibothriocephalus latus</name>
    <name type="common">Fish tapeworm</name>
    <name type="synonym">Diphyllobothrium latum</name>
    <dbReference type="NCBI Taxonomy" id="60516"/>
    <lineage>
        <taxon>Eukaryota</taxon>
        <taxon>Metazoa</taxon>
        <taxon>Spiralia</taxon>
        <taxon>Lophotrochozoa</taxon>
        <taxon>Platyhelminthes</taxon>
        <taxon>Cestoda</taxon>
        <taxon>Eucestoda</taxon>
        <taxon>Diphyllobothriidea</taxon>
        <taxon>Diphyllobothriidae</taxon>
        <taxon>Dibothriocephalus</taxon>
    </lineage>
</organism>
<evidence type="ECO:0000256" key="1">
    <source>
        <dbReference type="SAM" id="MobiDB-lite"/>
    </source>
</evidence>
<feature type="region of interest" description="Disordered" evidence="1">
    <location>
        <begin position="253"/>
        <end position="281"/>
    </location>
</feature>
<feature type="non-terminal residue" evidence="3">
    <location>
        <position position="1"/>
    </location>
</feature>
<gene>
    <name evidence="3" type="ORF">DILT_LOCUS14281</name>
</gene>
<dbReference type="AlphaFoldDB" id="A0A3P7PUV5"/>
<feature type="non-terminal residue" evidence="3">
    <location>
        <position position="281"/>
    </location>
</feature>
<feature type="transmembrane region" description="Helical" evidence="2">
    <location>
        <begin position="69"/>
        <end position="92"/>
    </location>
</feature>
<evidence type="ECO:0000313" key="3">
    <source>
        <dbReference type="EMBL" id="VDN23592.1"/>
    </source>
</evidence>
<keyword evidence="4" id="KW-1185">Reference proteome</keyword>
<dbReference type="Proteomes" id="UP000281553">
    <property type="component" value="Unassembled WGS sequence"/>
</dbReference>
<keyword evidence="2" id="KW-0472">Membrane</keyword>
<evidence type="ECO:0000256" key="2">
    <source>
        <dbReference type="SAM" id="Phobius"/>
    </source>
</evidence>
<keyword evidence="2" id="KW-0812">Transmembrane</keyword>
<sequence>QIGRYADLYCPLALYSIKPPGDFFASKARAFGLTAAVAIYVSFLDWFLCQPTFNEHFELLYVMELKANLHFHDVIIFSALIITIRILSHLLWSLLLEAVLLATPLQELGSGLLTLSRPSLDSSFSLAPTHISEKRTLLTYMRPPWKLRWGDAFSLVLFPLFFTLFSCDGSDAGNAYVDLSITLRDLLQQPSVATSGTSSPLINQHSGSNFREKLKRRFANGKAWCRRSPSVLSSAGKSSFDEETYVLLKDVDSSDSAPPLPPMLLSRTYGMEPPRGLHQRT</sequence>
<proteinExistence type="predicted"/>
<reference evidence="3 4" key="1">
    <citation type="submission" date="2018-11" db="EMBL/GenBank/DDBJ databases">
        <authorList>
            <consortium name="Pathogen Informatics"/>
        </authorList>
    </citation>
    <scope>NUCLEOTIDE SEQUENCE [LARGE SCALE GENOMIC DNA]</scope>
</reference>
<dbReference type="EMBL" id="UYRU01073566">
    <property type="protein sequence ID" value="VDN23592.1"/>
    <property type="molecule type" value="Genomic_DNA"/>
</dbReference>
<accession>A0A3P7PUV5</accession>
<keyword evidence="2" id="KW-1133">Transmembrane helix</keyword>
<name>A0A3P7PUV5_DIBLA</name>